<feature type="transmembrane region" description="Helical" evidence="6">
    <location>
        <begin position="270"/>
        <end position="286"/>
    </location>
</feature>
<dbReference type="SUPFAM" id="SSF103481">
    <property type="entry name" value="Multidrug resistance efflux transporter EmrE"/>
    <property type="match status" value="2"/>
</dbReference>
<evidence type="ECO:0000259" key="7">
    <source>
        <dbReference type="Pfam" id="PF00892"/>
    </source>
</evidence>
<evidence type="ECO:0000256" key="4">
    <source>
        <dbReference type="ARBA" id="ARBA00022989"/>
    </source>
</evidence>
<dbReference type="InterPro" id="IPR037185">
    <property type="entry name" value="EmrE-like"/>
</dbReference>
<evidence type="ECO:0000256" key="2">
    <source>
        <dbReference type="ARBA" id="ARBA00007362"/>
    </source>
</evidence>
<feature type="transmembrane region" description="Helical" evidence="6">
    <location>
        <begin position="70"/>
        <end position="90"/>
    </location>
</feature>
<dbReference type="Pfam" id="PF00892">
    <property type="entry name" value="EamA"/>
    <property type="match status" value="1"/>
</dbReference>
<evidence type="ECO:0000313" key="8">
    <source>
        <dbReference type="EMBL" id="ATV18077.1"/>
    </source>
</evidence>
<dbReference type="GO" id="GO:0016020">
    <property type="term" value="C:membrane"/>
    <property type="evidence" value="ECO:0007669"/>
    <property type="project" value="UniProtKB-SubCell"/>
</dbReference>
<proteinExistence type="inferred from homology"/>
<feature type="transmembrane region" description="Helical" evidence="6">
    <location>
        <begin position="188"/>
        <end position="210"/>
    </location>
</feature>
<dbReference type="PANTHER" id="PTHR32322:SF2">
    <property type="entry name" value="EAMA DOMAIN-CONTAINING PROTEIN"/>
    <property type="match status" value="1"/>
</dbReference>
<reference evidence="8 9" key="1">
    <citation type="submission" date="2017-11" db="EMBL/GenBank/DDBJ databases">
        <title>Complete DNA Sequence of Pseudomonas syringae pv. actinidiae, biovar 5 (Psa5).</title>
        <authorList>
            <person name="Butler M."/>
            <person name="Taiaroa G."/>
            <person name="Sumpter N."/>
            <person name="Poulter R."/>
        </authorList>
    </citation>
    <scope>NUCLEOTIDE SEQUENCE [LARGE SCALE GENOMIC DNA]</scope>
    <source>
        <strain evidence="8 9">MAFF212063</strain>
    </source>
</reference>
<dbReference type="EMBL" id="CP024712">
    <property type="protein sequence ID" value="ATV18077.1"/>
    <property type="molecule type" value="Genomic_DNA"/>
</dbReference>
<keyword evidence="4 6" id="KW-1133">Transmembrane helix</keyword>
<feature type="domain" description="EamA" evidence="7">
    <location>
        <begin position="9"/>
        <end position="142"/>
    </location>
</feature>
<comment type="similarity">
    <text evidence="2">Belongs to the EamA transporter family.</text>
</comment>
<sequence length="290" mass="31223">MSTLGKSALILLLGLLWASESVLGKIVLERNASVFEFPLILNIGTVISLTSLMLVARFRRGLLTWNKRQLGWMLGVALSLVFIPYCVLYLSLRALSPAETSLITSLTPVFSILIGTVLFRASVNATSVLAIILGIMGVMFMIFPRLDGGAGNGDFTVYGLMLIVPLSYAVSGYLVRKCSNMGAPYLQLLFVTNLVSALLFLFLNGGLPVLTGGENIVLYVGGVLINIAAIALMLFISGRMSPTALSFSNYATLMFSFILSVLVFAQQFSVALMAAVVLIVFSSVLIQEKK</sequence>
<feature type="transmembrane region" description="Helical" evidence="6">
    <location>
        <begin position="40"/>
        <end position="58"/>
    </location>
</feature>
<keyword evidence="5 6" id="KW-0472">Membrane</keyword>
<evidence type="ECO:0000313" key="9">
    <source>
        <dbReference type="Proteomes" id="UP000230024"/>
    </source>
</evidence>
<dbReference type="PANTHER" id="PTHR32322">
    <property type="entry name" value="INNER MEMBRANE TRANSPORTER"/>
    <property type="match status" value="1"/>
</dbReference>
<feature type="transmembrane region" description="Helical" evidence="6">
    <location>
        <begin position="247"/>
        <end position="264"/>
    </location>
</feature>
<organism evidence="8 9">
    <name type="scientific">Pseudomonas syringae pv. actinidiae</name>
    <dbReference type="NCBI Taxonomy" id="103796"/>
    <lineage>
        <taxon>Bacteria</taxon>
        <taxon>Pseudomonadati</taxon>
        <taxon>Pseudomonadota</taxon>
        <taxon>Gammaproteobacteria</taxon>
        <taxon>Pseudomonadales</taxon>
        <taxon>Pseudomonadaceae</taxon>
        <taxon>Pseudomonas</taxon>
        <taxon>Pseudomonas syringae</taxon>
    </lineage>
</organism>
<keyword evidence="3 6" id="KW-0812">Transmembrane</keyword>
<accession>A0AAU8XIL5</accession>
<feature type="transmembrane region" description="Helical" evidence="6">
    <location>
        <begin position="155"/>
        <end position="176"/>
    </location>
</feature>
<gene>
    <name evidence="8" type="ORF">CT122_15395</name>
</gene>
<evidence type="ECO:0000256" key="3">
    <source>
        <dbReference type="ARBA" id="ARBA00022692"/>
    </source>
</evidence>
<dbReference type="AlphaFoldDB" id="A0AAU8XIL5"/>
<dbReference type="InterPro" id="IPR050638">
    <property type="entry name" value="AA-Vitamin_Transporters"/>
</dbReference>
<feature type="transmembrane region" description="Helical" evidence="6">
    <location>
        <begin position="216"/>
        <end position="235"/>
    </location>
</feature>
<feature type="transmembrane region" description="Helical" evidence="6">
    <location>
        <begin position="126"/>
        <end position="143"/>
    </location>
</feature>
<feature type="transmembrane region" description="Helical" evidence="6">
    <location>
        <begin position="102"/>
        <end position="119"/>
    </location>
</feature>
<protein>
    <recommendedName>
        <fullName evidence="7">EamA domain-containing protein</fullName>
    </recommendedName>
</protein>
<dbReference type="InterPro" id="IPR000620">
    <property type="entry name" value="EamA_dom"/>
</dbReference>
<comment type="subcellular location">
    <subcellularLocation>
        <location evidence="1">Membrane</location>
        <topology evidence="1">Multi-pass membrane protein</topology>
    </subcellularLocation>
</comment>
<evidence type="ECO:0000256" key="1">
    <source>
        <dbReference type="ARBA" id="ARBA00004141"/>
    </source>
</evidence>
<evidence type="ECO:0000256" key="5">
    <source>
        <dbReference type="ARBA" id="ARBA00023136"/>
    </source>
</evidence>
<name>A0AAU8XIL5_PSESF</name>
<dbReference type="Proteomes" id="UP000230024">
    <property type="component" value="Chromosome"/>
</dbReference>
<evidence type="ECO:0000256" key="6">
    <source>
        <dbReference type="SAM" id="Phobius"/>
    </source>
</evidence>